<feature type="transmembrane region" description="Helical" evidence="7">
    <location>
        <begin position="12"/>
        <end position="29"/>
    </location>
</feature>
<evidence type="ECO:0000256" key="4">
    <source>
        <dbReference type="ARBA" id="ARBA00022692"/>
    </source>
</evidence>
<keyword evidence="6 7" id="KW-0472">Membrane</keyword>
<feature type="transmembrane region" description="Helical" evidence="7">
    <location>
        <begin position="35"/>
        <end position="52"/>
    </location>
</feature>
<dbReference type="PANTHER" id="PTHR33932">
    <property type="entry name" value="NA(+)/H(+) ANTIPORTER SUBUNIT B"/>
    <property type="match status" value="1"/>
</dbReference>
<dbReference type="EMBL" id="CP000733">
    <property type="protein sequence ID" value="ABS77950.1"/>
    <property type="molecule type" value="Genomic_DNA"/>
</dbReference>
<feature type="transmembrane region" description="Helical" evidence="7">
    <location>
        <begin position="108"/>
        <end position="130"/>
    </location>
</feature>
<dbReference type="PANTHER" id="PTHR33932:SF4">
    <property type="entry name" value="NA(+)_H(+) ANTIPORTER SUBUNIT B"/>
    <property type="match status" value="1"/>
</dbReference>
<reference evidence="9 10" key="1">
    <citation type="journal article" date="2009" name="Infect. Immun.">
        <title>Comparative genomics reveal extensive transposon-mediated genomic plasticity and diversity among potential effector proteins within the genus Coxiella.</title>
        <authorList>
            <person name="Beare P.A."/>
            <person name="Unsworth N."/>
            <person name="Andoh M."/>
            <person name="Voth D.E."/>
            <person name="Omsland A."/>
            <person name="Gilk S.D."/>
            <person name="Williams K.P."/>
            <person name="Sobral B.W."/>
            <person name="Kupko J.J.III."/>
            <person name="Porcella S.F."/>
            <person name="Samuel J.E."/>
            <person name="Heinzen R.A."/>
        </authorList>
    </citation>
    <scope>NUCLEOTIDE SEQUENCE [LARGE SCALE GENOMIC DNA]</scope>
    <source>
        <strain evidence="9 10">Dugway 5J108-111</strain>
    </source>
</reference>
<keyword evidence="4 7" id="KW-0812">Transmembrane</keyword>
<gene>
    <name evidence="9" type="primary">shaB</name>
    <name evidence="9" type="ordered locus">CBUD_0401</name>
</gene>
<comment type="similarity">
    <text evidence="2">Belongs to the CPA3 antiporters (TC 2.A.63) subunit B family.</text>
</comment>
<dbReference type="HOGENOM" id="CLU_101659_1_1_6"/>
<evidence type="ECO:0000259" key="8">
    <source>
        <dbReference type="Pfam" id="PF04039"/>
    </source>
</evidence>
<feature type="domain" description="Na+/H+ antiporter MnhB subunit-related protein" evidence="8">
    <location>
        <begin position="5"/>
        <end position="124"/>
    </location>
</feature>
<protein>
    <submittedName>
        <fullName evidence="9">Sodium/proton antiporter protein</fullName>
    </submittedName>
</protein>
<proteinExistence type="inferred from homology"/>
<dbReference type="KEGG" id="cbd:CBUD_0401"/>
<dbReference type="GO" id="GO:0005886">
    <property type="term" value="C:plasma membrane"/>
    <property type="evidence" value="ECO:0007669"/>
    <property type="project" value="UniProtKB-SubCell"/>
</dbReference>
<organism evidence="9 10">
    <name type="scientific">Coxiella burnetii (strain Dugway 5J108-111)</name>
    <dbReference type="NCBI Taxonomy" id="434922"/>
    <lineage>
        <taxon>Bacteria</taxon>
        <taxon>Pseudomonadati</taxon>
        <taxon>Pseudomonadota</taxon>
        <taxon>Gammaproteobacteria</taxon>
        <taxon>Legionellales</taxon>
        <taxon>Coxiellaceae</taxon>
        <taxon>Coxiella</taxon>
    </lineage>
</organism>
<evidence type="ECO:0000256" key="2">
    <source>
        <dbReference type="ARBA" id="ARBA00009425"/>
    </source>
</evidence>
<evidence type="ECO:0000256" key="3">
    <source>
        <dbReference type="ARBA" id="ARBA00022475"/>
    </source>
</evidence>
<evidence type="ECO:0000313" key="9">
    <source>
        <dbReference type="EMBL" id="ABS77950.1"/>
    </source>
</evidence>
<evidence type="ECO:0000256" key="7">
    <source>
        <dbReference type="SAM" id="Phobius"/>
    </source>
</evidence>
<feature type="transmembrane region" description="Helical" evidence="7">
    <location>
        <begin position="64"/>
        <end position="88"/>
    </location>
</feature>
<dbReference type="Proteomes" id="UP000008555">
    <property type="component" value="Chromosome"/>
</dbReference>
<keyword evidence="3" id="KW-1003">Cell membrane</keyword>
<evidence type="ECO:0000256" key="5">
    <source>
        <dbReference type="ARBA" id="ARBA00022989"/>
    </source>
</evidence>
<evidence type="ECO:0000256" key="6">
    <source>
        <dbReference type="ARBA" id="ARBA00023136"/>
    </source>
</evidence>
<dbReference type="Pfam" id="PF04039">
    <property type="entry name" value="MnhB"/>
    <property type="match status" value="1"/>
</dbReference>
<accession>A9KDP9</accession>
<dbReference type="AlphaFoldDB" id="A9KDP9"/>
<dbReference type="InterPro" id="IPR007182">
    <property type="entry name" value="MnhB"/>
</dbReference>
<evidence type="ECO:0000313" key="10">
    <source>
        <dbReference type="Proteomes" id="UP000008555"/>
    </source>
</evidence>
<keyword evidence="5 7" id="KW-1133">Transmembrane helix</keyword>
<name>A9KDP9_COXBN</name>
<sequence>MISLILYTASRFLLAIMLLFSLWVLFRGHNSPGGGFIAGLISASAFALYLITHGSKDLRRLLRFSLSSLLAIGLTVAVLAGLIALIFGKTFLTGIWLILTTHFKLGTPLLFDVGIYLVVLSSTLIIMIALEEGAG</sequence>
<dbReference type="RefSeq" id="WP_010958317.1">
    <property type="nucleotide sequence ID" value="NC_009727.1"/>
</dbReference>
<dbReference type="NCBIfam" id="NF009163">
    <property type="entry name" value="PRK12509.1"/>
    <property type="match status" value="1"/>
</dbReference>
<evidence type="ECO:0000256" key="1">
    <source>
        <dbReference type="ARBA" id="ARBA00004651"/>
    </source>
</evidence>
<comment type="subcellular location">
    <subcellularLocation>
        <location evidence="1">Cell membrane</location>
        <topology evidence="1">Multi-pass membrane protein</topology>
    </subcellularLocation>
</comment>
<dbReference type="InterPro" id="IPR050622">
    <property type="entry name" value="CPA3_antiporter_subunitB"/>
</dbReference>